<dbReference type="InterPro" id="IPR032466">
    <property type="entry name" value="Metal_Hydrolase"/>
</dbReference>
<dbReference type="GO" id="GO:0016814">
    <property type="term" value="F:hydrolase activity, acting on carbon-nitrogen (but not peptide) bonds, in cyclic amidines"/>
    <property type="evidence" value="ECO:0007669"/>
    <property type="project" value="TreeGrafter"/>
</dbReference>
<organism evidence="2">
    <name type="scientific">Gibberella zeae (strain ATCC MYA-4620 / CBS 123657 / FGSC 9075 / NRRL 31084 / PH-1)</name>
    <name type="common">Wheat head blight fungus</name>
    <name type="synonym">Fusarium graminearum</name>
    <dbReference type="NCBI Taxonomy" id="229533"/>
    <lineage>
        <taxon>Eukaryota</taxon>
        <taxon>Fungi</taxon>
        <taxon>Dikarya</taxon>
        <taxon>Ascomycota</taxon>
        <taxon>Pezizomycotina</taxon>
        <taxon>Sordariomycetes</taxon>
        <taxon>Hypocreomycetidae</taxon>
        <taxon>Hypocreales</taxon>
        <taxon>Nectriaceae</taxon>
        <taxon>Fusarium</taxon>
    </lineage>
</organism>
<evidence type="ECO:0000313" key="1">
    <source>
        <dbReference type="EMBL" id="CEF73993.1"/>
    </source>
</evidence>
<dbReference type="AlphaFoldDB" id="A0A0E0RRW8"/>
<dbReference type="PANTHER" id="PTHR32027:SF0">
    <property type="entry name" value="CYTOSINE DEAMINASE"/>
    <property type="match status" value="1"/>
</dbReference>
<dbReference type="PANTHER" id="PTHR32027">
    <property type="entry name" value="CYTOSINE DEAMINASE"/>
    <property type="match status" value="1"/>
</dbReference>
<gene>
    <name evidence="2" type="primary">FG01804.1</name>
    <name evidence="1" type="ORF">FGRAMPH1_01T04373</name>
</gene>
<evidence type="ECO:0000313" key="2">
    <source>
        <dbReference type="EnsemblFungi" id="CEF73993"/>
    </source>
</evidence>
<dbReference type="VEuPathDB" id="FungiDB:FGRAMPH1_01G04373"/>
<dbReference type="Proteomes" id="UP000070720">
    <property type="component" value="Chromosome 1"/>
</dbReference>
<dbReference type="SUPFAM" id="SSF51556">
    <property type="entry name" value="Metallo-dependent hydrolases"/>
    <property type="match status" value="1"/>
</dbReference>
<dbReference type="EnsemblFungi" id="CEF73993">
    <property type="protein sequence ID" value="CEF73993"/>
    <property type="gene ID" value="FGRRES_15001"/>
</dbReference>
<reference evidence="1 3" key="4">
    <citation type="journal article" date="2015" name="BMC Genomics">
        <title>The completed genome sequence of the pathogenic ascomycete fungus Fusarium graminearum.</title>
        <authorList>
            <person name="King R."/>
            <person name="Urban M."/>
            <person name="Hammond-Kosack M.C."/>
            <person name="Hassani-Pak K."/>
            <person name="Hammond-Kosack K.E."/>
        </authorList>
    </citation>
    <scope>NUCLEOTIDE SEQUENCE [LARGE SCALE GENOMIC DNA]</scope>
    <source>
        <strain evidence="3">ATCC MYA-4620 / CBS 123657 / FGSC 9075 / NRRL 31084 / PH-1</strain>
        <strain evidence="1">PH-1</strain>
    </source>
</reference>
<accession>A0A0E0RRW8</accession>
<name>A0A0E0RRW8_GIBZE</name>
<dbReference type="Gene3D" id="3.20.20.140">
    <property type="entry name" value="Metal-dependent hydrolases"/>
    <property type="match status" value="1"/>
</dbReference>
<dbReference type="STRING" id="229533.A0A0E0RRW8"/>
<dbReference type="EMBL" id="HG970332">
    <property type="protein sequence ID" value="CEF73993.1"/>
    <property type="molecule type" value="Genomic_DNA"/>
</dbReference>
<dbReference type="InterPro" id="IPR052349">
    <property type="entry name" value="Metallo-hydrolase_Enzymes"/>
</dbReference>
<reference evidence="2" key="5">
    <citation type="submission" date="2017-01" db="UniProtKB">
        <authorList>
            <consortium name="EnsemblFungi"/>
        </authorList>
    </citation>
    <scope>IDENTIFICATION</scope>
    <source>
        <strain evidence="2">PH-1 / ATCC MYA-4620 / FGSC 9075 / NRRL 31084</strain>
    </source>
</reference>
<reference evidence="2 3" key="1">
    <citation type="journal article" date="2007" name="Science">
        <title>The Fusarium graminearum genome reveals a link between localized polymorphism and pathogen specialization.</title>
        <authorList>
            <person name="Cuomo C.A."/>
            <person name="Gueldener U."/>
            <person name="Xu J.-R."/>
            <person name="Trail F."/>
            <person name="Turgeon B.G."/>
            <person name="Di Pietro A."/>
            <person name="Walton J.D."/>
            <person name="Ma L.-J."/>
            <person name="Baker S.E."/>
            <person name="Rep M."/>
            <person name="Adam G."/>
            <person name="Antoniw J."/>
            <person name="Baldwin T."/>
            <person name="Calvo S.E."/>
            <person name="Chang Y.-L."/>
            <person name="DeCaprio D."/>
            <person name="Gale L.R."/>
            <person name="Gnerre S."/>
            <person name="Goswami R.S."/>
            <person name="Hammond-Kosack K."/>
            <person name="Harris L.J."/>
            <person name="Hilburn K."/>
            <person name="Kennell J.C."/>
            <person name="Kroken S."/>
            <person name="Magnuson J.K."/>
            <person name="Mannhaupt G."/>
            <person name="Mauceli E.W."/>
            <person name="Mewes H.-W."/>
            <person name="Mitterbauer R."/>
            <person name="Muehlbauer G."/>
            <person name="Muensterkoetter M."/>
            <person name="Nelson D."/>
            <person name="O'Donnell K."/>
            <person name="Ouellet T."/>
            <person name="Qi W."/>
            <person name="Quesneville H."/>
            <person name="Roncero M.I.G."/>
            <person name="Seong K.-Y."/>
            <person name="Tetko I.V."/>
            <person name="Urban M."/>
            <person name="Waalwijk C."/>
            <person name="Ward T.J."/>
            <person name="Yao J."/>
            <person name="Birren B.W."/>
            <person name="Kistler H.C."/>
        </authorList>
    </citation>
    <scope>NUCLEOTIDE SEQUENCE [LARGE SCALE GENOMIC DNA]</scope>
    <source>
        <strain evidence="3">ATCC MYA-4620 / CBS 123657 / FGSC 9075 / NRRL 31084 / PH-1</strain>
        <strain evidence="2">PH-1 / ATCC MYA-4620 / FGSC 9075 / NRRL 31084</strain>
    </source>
</reference>
<reference evidence="2 3" key="2">
    <citation type="journal article" date="2010" name="Nature">
        <title>Comparative genomics reveals mobile pathogenicity chromosomes in Fusarium.</title>
        <authorList>
            <person name="Ma L.J."/>
            <person name="van der Does H.C."/>
            <person name="Borkovich K.A."/>
            <person name="Coleman J.J."/>
            <person name="Daboussi M.J."/>
            <person name="Di Pietro A."/>
            <person name="Dufresne M."/>
            <person name="Freitag M."/>
            <person name="Grabherr M."/>
            <person name="Henrissat B."/>
            <person name="Houterman P.M."/>
            <person name="Kang S."/>
            <person name="Shim W.B."/>
            <person name="Woloshuk C."/>
            <person name="Xie X."/>
            <person name="Xu J.R."/>
            <person name="Antoniw J."/>
            <person name="Baker S.E."/>
            <person name="Bluhm B.H."/>
            <person name="Breakspear A."/>
            <person name="Brown D.W."/>
            <person name="Butchko R.A."/>
            <person name="Chapman S."/>
            <person name="Coulson R."/>
            <person name="Coutinho P.M."/>
            <person name="Danchin E.G."/>
            <person name="Diener A."/>
            <person name="Gale L.R."/>
            <person name="Gardiner D.M."/>
            <person name="Goff S."/>
            <person name="Hammond-Kosack K.E."/>
            <person name="Hilburn K."/>
            <person name="Hua-Van A."/>
            <person name="Jonkers W."/>
            <person name="Kazan K."/>
            <person name="Kodira C.D."/>
            <person name="Koehrsen M."/>
            <person name="Kumar L."/>
            <person name="Lee Y.H."/>
            <person name="Li L."/>
            <person name="Manners J.M."/>
            <person name="Miranda-Saavedra D."/>
            <person name="Mukherjee M."/>
            <person name="Park G."/>
            <person name="Park J."/>
            <person name="Park S.Y."/>
            <person name="Proctor R.H."/>
            <person name="Regev A."/>
            <person name="Ruiz-Roldan M.C."/>
            <person name="Sain D."/>
            <person name="Sakthikumar S."/>
            <person name="Sykes S."/>
            <person name="Schwartz D.C."/>
            <person name="Turgeon B.G."/>
            <person name="Wapinski I."/>
            <person name="Yoder O."/>
            <person name="Young S."/>
            <person name="Zeng Q."/>
            <person name="Zhou S."/>
            <person name="Galagan J."/>
            <person name="Cuomo C.A."/>
            <person name="Kistler H.C."/>
            <person name="Rep M."/>
        </authorList>
    </citation>
    <scope>GENOME REANNOTATION</scope>
    <source>
        <strain evidence="3">ATCC MYA-4620 / CBS 123657 / FGSC 9075 / NRRL 31084 / PH-1</strain>
        <strain evidence="2">PH-1 / ATCC MYA-4620 / FGSC 9075 / NRRL 31084</strain>
    </source>
</reference>
<protein>
    <submittedName>
        <fullName evidence="1">Chromosome 1, complete genome</fullName>
    </submittedName>
</protein>
<evidence type="ECO:0000313" key="3">
    <source>
        <dbReference type="Proteomes" id="UP000070720"/>
    </source>
</evidence>
<keyword evidence="3" id="KW-1185">Reference proteome</keyword>
<reference key="3">
    <citation type="submission" date="2014-02" db="EMBL/GenBank/DDBJ databases">
        <title>A revised Fusarium graminearum genomic reference sequence using whole shotgun re-sequencing.</title>
        <authorList>
            <person name="King R."/>
            <person name="Urban M."/>
            <person name="Hassani-Pak K."/>
            <person name="Hammond-Kosack K."/>
        </authorList>
    </citation>
    <scope>NUCLEOTIDE SEQUENCE</scope>
    <source>
        <strain>PH-1</strain>
    </source>
</reference>
<dbReference type="InParanoid" id="A0A0E0RRW8"/>
<proteinExistence type="predicted"/>
<sequence>MSLKSVILPLQDPKSQWDIEIEDSIVVSMKPSSHPSPNPGLLLPSLCHPHIHLDKPYLLNCNNSCSKNYPDYSDLLPKSGSFDEALANTAEAKKRYTADDLYLRGSQLLATSYAQGVTCVRGFVEIDHVTQLEPLKTAIQLKREFKGFLELQICAFAQDPIFSTEHGDENRAILTNALEEFGEYIDVLGTTPYVEDDFDWSKMNVEWAILMAQRCNLSLDFHTEFNLDRGDIMELFDYTVDQLVDKGWPTHSGAPTVVLGHATRITQASHEQLRGFSDRLRDTRLPVHFVGLPTSDLFMMSRPVTDDVSEQNKPLRRQCGTLNVPKMIQEYGFKACLSVNNVGNSFTPFGTGDPLGIASWGVGLFHAGKVDDAKLLYEAVSTRAMDAIKPAVVTHESKNHMDEEKRMMPMLLFKNRESMEIQSPQGRVIQLPARHRLSIKDIVWDPPEIRLRRVIR</sequence>